<evidence type="ECO:0000256" key="10">
    <source>
        <dbReference type="ARBA" id="ARBA00023002"/>
    </source>
</evidence>
<evidence type="ECO:0000256" key="4">
    <source>
        <dbReference type="ARBA" id="ARBA00022528"/>
    </source>
</evidence>
<dbReference type="EC" id="1.14.14.18" evidence="3"/>
<evidence type="ECO:0000313" key="14">
    <source>
        <dbReference type="Proteomes" id="UP000054558"/>
    </source>
</evidence>
<dbReference type="Gene3D" id="1.20.910.10">
    <property type="entry name" value="Heme oxygenase-like"/>
    <property type="match status" value="1"/>
</dbReference>
<dbReference type="GO" id="GO:0004392">
    <property type="term" value="F:heme oxygenase (decyclizing) activity"/>
    <property type="evidence" value="ECO:0007669"/>
    <property type="project" value="UniProtKB-EC"/>
</dbReference>
<dbReference type="EMBL" id="DF236972">
    <property type="protein sequence ID" value="GAQ79033.1"/>
    <property type="molecule type" value="Genomic_DNA"/>
</dbReference>
<name>A0A1Y1HM15_KLENI</name>
<dbReference type="InterPro" id="IPR016951">
    <property type="entry name" value="Haem_Oase_decyc_pln"/>
</dbReference>
<accession>A0A1Y1HM15</accession>
<dbReference type="AlphaFoldDB" id="A0A1Y1HM15"/>
<dbReference type="InterPro" id="IPR016084">
    <property type="entry name" value="Haem_Oase-like_multi-hlx"/>
</dbReference>
<feature type="region of interest" description="Disordered" evidence="12">
    <location>
        <begin position="118"/>
        <end position="137"/>
    </location>
</feature>
<evidence type="ECO:0000256" key="1">
    <source>
        <dbReference type="ARBA" id="ARBA00004229"/>
    </source>
</evidence>
<evidence type="ECO:0000256" key="2">
    <source>
        <dbReference type="ARBA" id="ARBA00006134"/>
    </source>
</evidence>
<dbReference type="CDD" id="cd19165">
    <property type="entry name" value="HemeO"/>
    <property type="match status" value="1"/>
</dbReference>
<proteinExistence type="inferred from homology"/>
<keyword evidence="8" id="KW-0479">Metal-binding</keyword>
<dbReference type="GO" id="GO:0046872">
    <property type="term" value="F:metal ion binding"/>
    <property type="evidence" value="ECO:0007669"/>
    <property type="project" value="UniProtKB-KW"/>
</dbReference>
<evidence type="ECO:0000256" key="8">
    <source>
        <dbReference type="ARBA" id="ARBA00022723"/>
    </source>
</evidence>
<dbReference type="PANTHER" id="PTHR35703:SF2">
    <property type="entry name" value="HEME OXYGENASE 1, CHLOROPLASTIC-RELATED"/>
    <property type="match status" value="1"/>
</dbReference>
<comment type="subcellular location">
    <subcellularLocation>
        <location evidence="1">Plastid</location>
        <location evidence="1">Chloroplast</location>
    </subcellularLocation>
</comment>
<dbReference type="SUPFAM" id="SSF48613">
    <property type="entry name" value="Heme oxygenase-like"/>
    <property type="match status" value="1"/>
</dbReference>
<evidence type="ECO:0000256" key="12">
    <source>
        <dbReference type="SAM" id="MobiDB-lite"/>
    </source>
</evidence>
<dbReference type="GO" id="GO:0006788">
    <property type="term" value="P:heme oxidation"/>
    <property type="evidence" value="ECO:0007669"/>
    <property type="project" value="InterPro"/>
</dbReference>
<keyword evidence="14" id="KW-1185">Reference proteome</keyword>
<dbReference type="GO" id="GO:0015979">
    <property type="term" value="P:photosynthesis"/>
    <property type="evidence" value="ECO:0007669"/>
    <property type="project" value="UniProtKB-KW"/>
</dbReference>
<dbReference type="OMA" id="PPEFICH"/>
<keyword evidence="11" id="KW-0408">Iron</keyword>
<feature type="compositionally biased region" description="Basic and acidic residues" evidence="12">
    <location>
        <begin position="91"/>
        <end position="107"/>
    </location>
</feature>
<keyword evidence="9" id="KW-0809">Transit peptide</keyword>
<evidence type="ECO:0000256" key="7">
    <source>
        <dbReference type="ARBA" id="ARBA00022640"/>
    </source>
</evidence>
<keyword evidence="10" id="KW-0560">Oxidoreductase</keyword>
<dbReference type="PANTHER" id="PTHR35703">
    <property type="entry name" value="HEME OXYGENASE 1, CHLOROPLASTIC-RELATED"/>
    <property type="match status" value="1"/>
</dbReference>
<dbReference type="GO" id="GO:0009507">
    <property type="term" value="C:chloroplast"/>
    <property type="evidence" value="ECO:0007669"/>
    <property type="project" value="UniProtKB-SubCell"/>
</dbReference>
<comment type="similarity">
    <text evidence="2">Belongs to the heme oxygenase family.</text>
</comment>
<keyword evidence="4" id="KW-0150">Chloroplast</keyword>
<protein>
    <recommendedName>
        <fullName evidence="3">heme oxygenase (biliverdin-producing)</fullName>
        <ecNumber evidence="3">1.14.14.18</ecNumber>
    </recommendedName>
</protein>
<dbReference type="Proteomes" id="UP000054558">
    <property type="component" value="Unassembled WGS sequence"/>
</dbReference>
<feature type="region of interest" description="Disordered" evidence="12">
    <location>
        <begin position="74"/>
        <end position="107"/>
    </location>
</feature>
<dbReference type="InterPro" id="IPR002051">
    <property type="entry name" value="Haem_Oase"/>
</dbReference>
<evidence type="ECO:0000256" key="9">
    <source>
        <dbReference type="ARBA" id="ARBA00022946"/>
    </source>
</evidence>
<evidence type="ECO:0000256" key="3">
    <source>
        <dbReference type="ARBA" id="ARBA00012360"/>
    </source>
</evidence>
<dbReference type="STRING" id="105231.A0A1Y1HM15"/>
<dbReference type="OrthoDB" id="652091at2759"/>
<feature type="compositionally biased region" description="Polar residues" evidence="12">
    <location>
        <begin position="74"/>
        <end position="84"/>
    </location>
</feature>
<dbReference type="Pfam" id="PF01126">
    <property type="entry name" value="Heme_oxygenase"/>
    <property type="match status" value="1"/>
</dbReference>
<gene>
    <name evidence="13" type="ORF">KFL_000230140</name>
</gene>
<feature type="compositionally biased region" description="Basic and acidic residues" evidence="12">
    <location>
        <begin position="122"/>
        <end position="134"/>
    </location>
</feature>
<reference evidence="13 14" key="1">
    <citation type="journal article" date="2014" name="Nat. Commun.">
        <title>Klebsormidium flaccidum genome reveals primary factors for plant terrestrial adaptation.</title>
        <authorList>
            <person name="Hori K."/>
            <person name="Maruyama F."/>
            <person name="Fujisawa T."/>
            <person name="Togashi T."/>
            <person name="Yamamoto N."/>
            <person name="Seo M."/>
            <person name="Sato S."/>
            <person name="Yamada T."/>
            <person name="Mori H."/>
            <person name="Tajima N."/>
            <person name="Moriyama T."/>
            <person name="Ikeuchi M."/>
            <person name="Watanabe M."/>
            <person name="Wada H."/>
            <person name="Kobayashi K."/>
            <person name="Saito M."/>
            <person name="Masuda T."/>
            <person name="Sasaki-Sekimoto Y."/>
            <person name="Mashiguchi K."/>
            <person name="Awai K."/>
            <person name="Shimojima M."/>
            <person name="Masuda S."/>
            <person name="Iwai M."/>
            <person name="Nobusawa T."/>
            <person name="Narise T."/>
            <person name="Kondo S."/>
            <person name="Saito H."/>
            <person name="Sato R."/>
            <person name="Murakawa M."/>
            <person name="Ihara Y."/>
            <person name="Oshima-Yamada Y."/>
            <person name="Ohtaka K."/>
            <person name="Satoh M."/>
            <person name="Sonobe K."/>
            <person name="Ishii M."/>
            <person name="Ohtani R."/>
            <person name="Kanamori-Sato M."/>
            <person name="Honoki R."/>
            <person name="Miyazaki D."/>
            <person name="Mochizuki H."/>
            <person name="Umetsu J."/>
            <person name="Higashi K."/>
            <person name="Shibata D."/>
            <person name="Kamiya Y."/>
            <person name="Sato N."/>
            <person name="Nakamura Y."/>
            <person name="Tabata S."/>
            <person name="Ida S."/>
            <person name="Kurokawa K."/>
            <person name="Ohta H."/>
        </authorList>
    </citation>
    <scope>NUCLEOTIDE SEQUENCE [LARGE SCALE GENOMIC DNA]</scope>
    <source>
        <strain evidence="13 14">NIES-2285</strain>
    </source>
</reference>
<evidence type="ECO:0000256" key="11">
    <source>
        <dbReference type="ARBA" id="ARBA00023004"/>
    </source>
</evidence>
<evidence type="ECO:0000256" key="5">
    <source>
        <dbReference type="ARBA" id="ARBA00022531"/>
    </source>
</evidence>
<evidence type="ECO:0000256" key="6">
    <source>
        <dbReference type="ARBA" id="ARBA00022617"/>
    </source>
</evidence>
<keyword evidence="7" id="KW-0934">Plastid</keyword>
<dbReference type="FunFam" id="1.20.910.10:FF:000005">
    <property type="entry name" value="Heme oxygenase 1"/>
    <property type="match status" value="1"/>
</dbReference>
<sequence>MATSSLQGRCLRAHVAFRAPRSSEAQNLKQNWTLCLRNRAYPGHRSLLSKAQPSKLNQGRCIQLQRKIVAQAVESSTAAPQSETPAAENGAEEKKGRRRPGEAKGFVEEMRIKAMKLHTRGQAKDGEAQEKETQQKPLPQWKPTVEGYIQFLVDSKAVYDTMEAIVDKAPHQSYAEFRNTGLERTGPLSKDLEHFRSEGYSIPEPTEAGLTYSKLLEELSESNPQAFICHFYNVYFAHSAGGRMIGRKVSEMILEGRELEFYKWDGELSELLDKVKLKINEVSNDWTREEKDKCLQETELSFKYSGSLLKLLANT</sequence>
<dbReference type="InterPro" id="IPR016053">
    <property type="entry name" value="Haem_Oase-like"/>
</dbReference>
<keyword evidence="5" id="KW-0602">Photosynthesis</keyword>
<evidence type="ECO:0000313" key="13">
    <source>
        <dbReference type="EMBL" id="GAQ79033.1"/>
    </source>
</evidence>
<organism evidence="13 14">
    <name type="scientific">Klebsormidium nitens</name>
    <name type="common">Green alga</name>
    <name type="synonym">Ulothrix nitens</name>
    <dbReference type="NCBI Taxonomy" id="105231"/>
    <lineage>
        <taxon>Eukaryota</taxon>
        <taxon>Viridiplantae</taxon>
        <taxon>Streptophyta</taxon>
        <taxon>Klebsormidiophyceae</taxon>
        <taxon>Klebsormidiales</taxon>
        <taxon>Klebsormidiaceae</taxon>
        <taxon>Klebsormidium</taxon>
    </lineage>
</organism>
<keyword evidence="6" id="KW-0349">Heme</keyword>